<name>A0A3B4GS80_9CICH</name>
<dbReference type="Ensembl" id="ENSPNYT00000026497.1">
    <property type="protein sequence ID" value="ENSPNYP00000025860.1"/>
    <property type="gene ID" value="ENSPNYG00000019524.1"/>
</dbReference>
<proteinExistence type="predicted"/>
<accession>A0A3B4GS80</accession>
<reference evidence="1" key="1">
    <citation type="submission" date="2023-09" db="UniProtKB">
        <authorList>
            <consortium name="Ensembl"/>
        </authorList>
    </citation>
    <scope>IDENTIFICATION</scope>
</reference>
<evidence type="ECO:0000313" key="1">
    <source>
        <dbReference type="Ensembl" id="ENSPNYP00000025860.1"/>
    </source>
</evidence>
<protein>
    <submittedName>
        <fullName evidence="1">Uncharacterized protein</fullName>
    </submittedName>
</protein>
<dbReference type="AlphaFoldDB" id="A0A3B4GS80"/>
<dbReference type="GeneTree" id="ENSGT01030000234819"/>
<organism evidence="1">
    <name type="scientific">Pundamilia nyererei</name>
    <dbReference type="NCBI Taxonomy" id="303518"/>
    <lineage>
        <taxon>Eukaryota</taxon>
        <taxon>Metazoa</taxon>
        <taxon>Chordata</taxon>
        <taxon>Craniata</taxon>
        <taxon>Vertebrata</taxon>
        <taxon>Euteleostomi</taxon>
        <taxon>Actinopterygii</taxon>
        <taxon>Neopterygii</taxon>
        <taxon>Teleostei</taxon>
        <taxon>Neoteleostei</taxon>
        <taxon>Acanthomorphata</taxon>
        <taxon>Ovalentaria</taxon>
        <taxon>Cichlomorphae</taxon>
        <taxon>Cichliformes</taxon>
        <taxon>Cichlidae</taxon>
        <taxon>African cichlids</taxon>
        <taxon>Pseudocrenilabrinae</taxon>
        <taxon>Haplochromini</taxon>
        <taxon>Pundamilia</taxon>
    </lineage>
</organism>
<sequence>MAPFPIVDLLVAGLELCFSGAHINQQVQIPLQKLHGKKAAGLCGPEVKRDRARLLGVPLWQRDVGLGGLKSYRIQGCYILTAEHQVTIQGDFRVTLDGQP</sequence>